<protein>
    <submittedName>
        <fullName evidence="2">Uncharacterized protein</fullName>
    </submittedName>
</protein>
<dbReference type="EMBL" id="JALNTZ010000002">
    <property type="protein sequence ID" value="KAJ3664153.1"/>
    <property type="molecule type" value="Genomic_DNA"/>
</dbReference>
<feature type="chain" id="PRO_5041341839" evidence="1">
    <location>
        <begin position="19"/>
        <end position="71"/>
    </location>
</feature>
<keyword evidence="3" id="KW-1185">Reference proteome</keyword>
<sequence>MGLKVLLCFCFFLAVAFALSLEKVLQDFPPEERAALVKRWGWDSTKDCPKYICWQGVGCVDMCDAGNFPKM</sequence>
<organism evidence="2 3">
    <name type="scientific">Zophobas morio</name>
    <dbReference type="NCBI Taxonomy" id="2755281"/>
    <lineage>
        <taxon>Eukaryota</taxon>
        <taxon>Metazoa</taxon>
        <taxon>Ecdysozoa</taxon>
        <taxon>Arthropoda</taxon>
        <taxon>Hexapoda</taxon>
        <taxon>Insecta</taxon>
        <taxon>Pterygota</taxon>
        <taxon>Neoptera</taxon>
        <taxon>Endopterygota</taxon>
        <taxon>Coleoptera</taxon>
        <taxon>Polyphaga</taxon>
        <taxon>Cucujiformia</taxon>
        <taxon>Tenebrionidae</taxon>
        <taxon>Zophobas</taxon>
    </lineage>
</organism>
<evidence type="ECO:0000313" key="2">
    <source>
        <dbReference type="EMBL" id="KAJ3664153.1"/>
    </source>
</evidence>
<evidence type="ECO:0000313" key="3">
    <source>
        <dbReference type="Proteomes" id="UP001168821"/>
    </source>
</evidence>
<feature type="signal peptide" evidence="1">
    <location>
        <begin position="1"/>
        <end position="18"/>
    </location>
</feature>
<evidence type="ECO:0000256" key="1">
    <source>
        <dbReference type="SAM" id="SignalP"/>
    </source>
</evidence>
<dbReference type="Proteomes" id="UP001168821">
    <property type="component" value="Unassembled WGS sequence"/>
</dbReference>
<keyword evidence="1" id="KW-0732">Signal</keyword>
<gene>
    <name evidence="2" type="ORF">Zmor_008344</name>
</gene>
<accession>A0AA38IUQ0</accession>
<dbReference type="AlphaFoldDB" id="A0AA38IUQ0"/>
<comment type="caution">
    <text evidence="2">The sequence shown here is derived from an EMBL/GenBank/DDBJ whole genome shotgun (WGS) entry which is preliminary data.</text>
</comment>
<proteinExistence type="predicted"/>
<reference evidence="2" key="1">
    <citation type="journal article" date="2023" name="G3 (Bethesda)">
        <title>Whole genome assemblies of Zophobas morio and Tenebrio molitor.</title>
        <authorList>
            <person name="Kaur S."/>
            <person name="Stinson S.A."/>
            <person name="diCenzo G.C."/>
        </authorList>
    </citation>
    <scope>NUCLEOTIDE SEQUENCE</scope>
    <source>
        <strain evidence="2">QUZm001</strain>
    </source>
</reference>
<name>A0AA38IUQ0_9CUCU</name>